<keyword evidence="4 5" id="KW-0067">ATP-binding</keyword>
<keyword evidence="3" id="KW-0418">Kinase</keyword>
<evidence type="ECO:0000256" key="2">
    <source>
        <dbReference type="ARBA" id="ARBA00022741"/>
    </source>
</evidence>
<reference evidence="7 8" key="1">
    <citation type="journal article" date="2024" name="Nat. Commun.">
        <title>Phylogenomics reveals the evolutionary origins of lichenization in chlorophyte algae.</title>
        <authorList>
            <person name="Puginier C."/>
            <person name="Libourel C."/>
            <person name="Otte J."/>
            <person name="Skaloud P."/>
            <person name="Haon M."/>
            <person name="Grisel S."/>
            <person name="Petersen M."/>
            <person name="Berrin J.G."/>
            <person name="Delaux P.M."/>
            <person name="Dal Grande F."/>
            <person name="Keller J."/>
        </authorList>
    </citation>
    <scope>NUCLEOTIDE SEQUENCE [LARGE SCALE GENOMIC DNA]</scope>
    <source>
        <strain evidence="7 8">SAG 2523</strain>
    </source>
</reference>
<dbReference type="InterPro" id="IPR008271">
    <property type="entry name" value="Ser/Thr_kinase_AS"/>
</dbReference>
<dbReference type="AlphaFoldDB" id="A0AAW1SF33"/>
<evidence type="ECO:0000313" key="7">
    <source>
        <dbReference type="EMBL" id="KAK9844251.1"/>
    </source>
</evidence>
<dbReference type="PROSITE" id="PS00107">
    <property type="entry name" value="PROTEIN_KINASE_ATP"/>
    <property type="match status" value="1"/>
</dbReference>
<dbReference type="InterPro" id="IPR051681">
    <property type="entry name" value="Ser/Thr_Kinases-Pseudokinases"/>
</dbReference>
<name>A0AAW1SF33_9CHLO</name>
<feature type="binding site" evidence="5">
    <location>
        <position position="411"/>
    </location>
    <ligand>
        <name>ATP</name>
        <dbReference type="ChEBI" id="CHEBI:30616"/>
    </ligand>
</feature>
<evidence type="ECO:0000256" key="1">
    <source>
        <dbReference type="ARBA" id="ARBA00022679"/>
    </source>
</evidence>
<accession>A0AAW1SF33</accession>
<evidence type="ECO:0000256" key="5">
    <source>
        <dbReference type="PROSITE-ProRule" id="PRU10141"/>
    </source>
</evidence>
<keyword evidence="8" id="KW-1185">Reference proteome</keyword>
<evidence type="ECO:0000256" key="3">
    <source>
        <dbReference type="ARBA" id="ARBA00022777"/>
    </source>
</evidence>
<gene>
    <name evidence="7" type="ORF">WJX84_000669</name>
</gene>
<dbReference type="PANTHER" id="PTHR44329">
    <property type="entry name" value="SERINE/THREONINE-PROTEIN KINASE TNNI3K-RELATED"/>
    <property type="match status" value="1"/>
</dbReference>
<dbReference type="PROSITE" id="PS51257">
    <property type="entry name" value="PROKAR_LIPOPROTEIN"/>
    <property type="match status" value="1"/>
</dbReference>
<dbReference type="InterPro" id="IPR017441">
    <property type="entry name" value="Protein_kinase_ATP_BS"/>
</dbReference>
<dbReference type="PROSITE" id="PS00108">
    <property type="entry name" value="PROTEIN_KINASE_ST"/>
    <property type="match status" value="1"/>
</dbReference>
<dbReference type="InterPro" id="IPR011009">
    <property type="entry name" value="Kinase-like_dom_sf"/>
</dbReference>
<evidence type="ECO:0000313" key="8">
    <source>
        <dbReference type="Proteomes" id="UP001485043"/>
    </source>
</evidence>
<dbReference type="EMBL" id="JALJOV010001643">
    <property type="protein sequence ID" value="KAK9844251.1"/>
    <property type="molecule type" value="Genomic_DNA"/>
</dbReference>
<dbReference type="PROSITE" id="PS50011">
    <property type="entry name" value="PROTEIN_KINASE_DOM"/>
    <property type="match status" value="1"/>
</dbReference>
<keyword evidence="1" id="KW-0808">Transferase</keyword>
<evidence type="ECO:0000259" key="6">
    <source>
        <dbReference type="PROSITE" id="PS50011"/>
    </source>
</evidence>
<feature type="domain" description="Protein kinase" evidence="6">
    <location>
        <begin position="383"/>
        <end position="606"/>
    </location>
</feature>
<dbReference type="SUPFAM" id="SSF56112">
    <property type="entry name" value="Protein kinase-like (PK-like)"/>
    <property type="match status" value="1"/>
</dbReference>
<keyword evidence="2 5" id="KW-0547">Nucleotide-binding</keyword>
<dbReference type="Proteomes" id="UP001485043">
    <property type="component" value="Unassembled WGS sequence"/>
</dbReference>
<dbReference type="Pfam" id="PF00069">
    <property type="entry name" value="Pkinase"/>
    <property type="match status" value="1"/>
</dbReference>
<dbReference type="Gene3D" id="1.10.510.10">
    <property type="entry name" value="Transferase(Phosphotransferase) domain 1"/>
    <property type="match status" value="1"/>
</dbReference>
<dbReference type="InterPro" id="IPR000719">
    <property type="entry name" value="Prot_kinase_dom"/>
</dbReference>
<sequence length="606" mass="64224">MRPATQVHAFGGASCVTFSFTAADAGADMALADLAYAIDHPADPQVDQYAWCNTINCKQPRTIPLNASAGLYYFNLTALDPESAAFSWSFTLHPADSKACTGRQARAESMRALSPWQLTAQHSALSLPMLLTPGPVLWRQISDQGGAFVWGSITNASMLSGFLQIFHATNLHASAIYYMAVSHTASRRAADAGNVIADIVAAFSGASSCGKPQCPGEELLLDEDVSATGTSQPDLPMPPAASALAAANQSHHLSPAAIAVVIVAAALGLAASLAQLSLSAEEELALSSEPAERMSGDVHQAPSARVNFADAAISEELFVTAHEAELTAYETAQSSLTGPSSADPSSQAAANAMTAEINESLPEVFQDAWRTDLDELQLELGADGKPVQLGRGGSGAVFKGTLGGVRAVAVKIIHSRSSQQQKRFVREIAMLRACYDPSIIMFMGASIQPGRTILVMQYMEKGDLWKALQNDRRGIFRWHNRGRKVALEIAAGILYLHSKSLLHLDLKSPNVLLDDQHRAHDADVGLAQILSADQGCMVSYAASFMWAAPEQLQGLPCSKASDVYSLGVVLVPQEAPAAIAQLITACCSQSPSDRPSIQEIVACLRS</sequence>
<proteinExistence type="predicted"/>
<evidence type="ECO:0000256" key="4">
    <source>
        <dbReference type="ARBA" id="ARBA00022840"/>
    </source>
</evidence>
<dbReference type="SMART" id="SM00220">
    <property type="entry name" value="S_TKc"/>
    <property type="match status" value="1"/>
</dbReference>
<dbReference type="GO" id="GO:0005524">
    <property type="term" value="F:ATP binding"/>
    <property type="evidence" value="ECO:0007669"/>
    <property type="project" value="UniProtKB-UniRule"/>
</dbReference>
<protein>
    <recommendedName>
        <fullName evidence="6">Protein kinase domain-containing protein</fullName>
    </recommendedName>
</protein>
<dbReference type="GO" id="GO:0004674">
    <property type="term" value="F:protein serine/threonine kinase activity"/>
    <property type="evidence" value="ECO:0007669"/>
    <property type="project" value="TreeGrafter"/>
</dbReference>
<comment type="caution">
    <text evidence="7">The sequence shown here is derived from an EMBL/GenBank/DDBJ whole genome shotgun (WGS) entry which is preliminary data.</text>
</comment>
<organism evidence="7 8">
    <name type="scientific">Apatococcus fuscideae</name>
    <dbReference type="NCBI Taxonomy" id="2026836"/>
    <lineage>
        <taxon>Eukaryota</taxon>
        <taxon>Viridiplantae</taxon>
        <taxon>Chlorophyta</taxon>
        <taxon>core chlorophytes</taxon>
        <taxon>Trebouxiophyceae</taxon>
        <taxon>Chlorellales</taxon>
        <taxon>Chlorellaceae</taxon>
        <taxon>Apatococcus</taxon>
    </lineage>
</organism>